<comment type="subcellular location">
    <subcellularLocation>
        <location evidence="2">Endoplasmic reticulum membrane</location>
        <topology evidence="2">Multi-pass membrane protein</topology>
    </subcellularLocation>
</comment>
<keyword evidence="4" id="KW-0645">Protease</keyword>
<dbReference type="Proteomes" id="UP001642360">
    <property type="component" value="Unassembled WGS sequence"/>
</dbReference>
<dbReference type="GO" id="GO:0046872">
    <property type="term" value="F:metal ion binding"/>
    <property type="evidence" value="ECO:0007669"/>
    <property type="project" value="UniProtKB-KW"/>
</dbReference>
<dbReference type="Pfam" id="PF04389">
    <property type="entry name" value="Peptidase_M28"/>
    <property type="match status" value="1"/>
</dbReference>
<dbReference type="PANTHER" id="PTHR12147">
    <property type="entry name" value="METALLOPEPTIDASE M28 FAMILY MEMBER"/>
    <property type="match status" value="1"/>
</dbReference>
<feature type="domain" description="Peptidase M28" evidence="15">
    <location>
        <begin position="130"/>
        <end position="236"/>
    </location>
</feature>
<dbReference type="InterPro" id="IPR007484">
    <property type="entry name" value="Peptidase_M28"/>
</dbReference>
<reference evidence="16 17" key="1">
    <citation type="submission" date="2024-02" db="EMBL/GenBank/DDBJ databases">
        <authorList>
            <person name="Vignale AGUSTIN F."/>
            <person name="Sosa J E."/>
            <person name="Modenutti C."/>
        </authorList>
    </citation>
    <scope>NUCLEOTIDE SEQUENCE [LARGE SCALE GENOMIC DNA]</scope>
</reference>
<keyword evidence="13" id="KW-0325">Glycoprotein</keyword>
<dbReference type="EMBL" id="CAUOFW020000814">
    <property type="protein sequence ID" value="CAK9137343.1"/>
    <property type="molecule type" value="Genomic_DNA"/>
</dbReference>
<evidence type="ECO:0000256" key="11">
    <source>
        <dbReference type="ARBA" id="ARBA00023049"/>
    </source>
</evidence>
<dbReference type="Gene3D" id="3.40.630.10">
    <property type="entry name" value="Zn peptidases"/>
    <property type="match status" value="1"/>
</dbReference>
<comment type="caution">
    <text evidence="16">The sequence shown here is derived from an EMBL/GenBank/DDBJ whole genome shotgun (WGS) entry which is preliminary data.</text>
</comment>
<comment type="cofactor">
    <cofactor evidence="1">
        <name>Zn(2+)</name>
        <dbReference type="ChEBI" id="CHEBI:29105"/>
    </cofactor>
</comment>
<evidence type="ECO:0000256" key="14">
    <source>
        <dbReference type="SAM" id="Phobius"/>
    </source>
</evidence>
<dbReference type="AlphaFoldDB" id="A0ABC8QX58"/>
<evidence type="ECO:0000256" key="4">
    <source>
        <dbReference type="ARBA" id="ARBA00022670"/>
    </source>
</evidence>
<evidence type="ECO:0000313" key="16">
    <source>
        <dbReference type="EMBL" id="CAK9137343.1"/>
    </source>
</evidence>
<evidence type="ECO:0000256" key="7">
    <source>
        <dbReference type="ARBA" id="ARBA00022801"/>
    </source>
</evidence>
<evidence type="ECO:0000313" key="17">
    <source>
        <dbReference type="Proteomes" id="UP001642360"/>
    </source>
</evidence>
<keyword evidence="8" id="KW-0256">Endoplasmic reticulum</keyword>
<evidence type="ECO:0000259" key="15">
    <source>
        <dbReference type="Pfam" id="PF04389"/>
    </source>
</evidence>
<dbReference type="FunFam" id="3.40.630.10:FF:000008">
    <property type="entry name" value="Endoplasmic reticulum metallopeptidase 1"/>
    <property type="match status" value="1"/>
</dbReference>
<gene>
    <name evidence="16" type="ORF">ILEXP_LOCUS4367</name>
</gene>
<evidence type="ECO:0000256" key="12">
    <source>
        <dbReference type="ARBA" id="ARBA00023136"/>
    </source>
</evidence>
<feature type="transmembrane region" description="Helical" evidence="14">
    <location>
        <begin position="12"/>
        <end position="34"/>
    </location>
</feature>
<keyword evidence="7" id="KW-0378">Hydrolase</keyword>
<evidence type="ECO:0000256" key="8">
    <source>
        <dbReference type="ARBA" id="ARBA00022824"/>
    </source>
</evidence>
<dbReference type="GO" id="GO:0008237">
    <property type="term" value="F:metallopeptidase activity"/>
    <property type="evidence" value="ECO:0007669"/>
    <property type="project" value="UniProtKB-KW"/>
</dbReference>
<keyword evidence="17" id="KW-1185">Reference proteome</keyword>
<evidence type="ECO:0000256" key="10">
    <source>
        <dbReference type="ARBA" id="ARBA00022989"/>
    </source>
</evidence>
<proteinExistence type="inferred from homology"/>
<dbReference type="InterPro" id="IPR045175">
    <property type="entry name" value="M28_fam"/>
</dbReference>
<keyword evidence="6" id="KW-0479">Metal-binding</keyword>
<keyword evidence="11" id="KW-0482">Metalloprotease</keyword>
<keyword evidence="12 14" id="KW-0472">Membrane</keyword>
<evidence type="ECO:0000256" key="13">
    <source>
        <dbReference type="ARBA" id="ARBA00023180"/>
    </source>
</evidence>
<evidence type="ECO:0000256" key="3">
    <source>
        <dbReference type="ARBA" id="ARBA00010918"/>
    </source>
</evidence>
<sequence length="254" mass="27797">MAFRLSSGDVAGFKVLFCLAILYGLMSIIAYSVIHMKFITPLGLDAPLDRFSESRAVEHVRVLSKEIDGRQVGRQGLREAAEYIKTQLEKMKEQAGPNLRIEIEENIINGSFTMLFLGHSLSLAYRNHTNIVMRISSIDSHDTDPSFLLNGHFDAPPGSPGAGDCGSCVASMLEIARLTVDSGWIPPRPIIFLFNGAEELFMLGSHGFMTTHKWRDTIGAFINVEASGTGGLDLEFFCHAGAYQLGVQPASGSW</sequence>
<dbReference type="SUPFAM" id="SSF53187">
    <property type="entry name" value="Zn-dependent exopeptidases"/>
    <property type="match status" value="1"/>
</dbReference>
<evidence type="ECO:0000256" key="1">
    <source>
        <dbReference type="ARBA" id="ARBA00001947"/>
    </source>
</evidence>
<dbReference type="PANTHER" id="PTHR12147:SF22">
    <property type="entry name" value="ENDOPLASMIC RETICULUM METALLOPEPTIDASE 1"/>
    <property type="match status" value="1"/>
</dbReference>
<evidence type="ECO:0000256" key="2">
    <source>
        <dbReference type="ARBA" id="ARBA00004477"/>
    </source>
</evidence>
<keyword evidence="10 14" id="KW-1133">Transmembrane helix</keyword>
<comment type="similarity">
    <text evidence="3">Belongs to the peptidase M28 family.</text>
</comment>
<evidence type="ECO:0000256" key="5">
    <source>
        <dbReference type="ARBA" id="ARBA00022692"/>
    </source>
</evidence>
<name>A0ABC8QX58_9AQUA</name>
<dbReference type="GO" id="GO:0006508">
    <property type="term" value="P:proteolysis"/>
    <property type="evidence" value="ECO:0007669"/>
    <property type="project" value="UniProtKB-KW"/>
</dbReference>
<keyword evidence="9" id="KW-0862">Zinc</keyword>
<dbReference type="GO" id="GO:0005789">
    <property type="term" value="C:endoplasmic reticulum membrane"/>
    <property type="evidence" value="ECO:0007669"/>
    <property type="project" value="UniProtKB-SubCell"/>
</dbReference>
<organism evidence="16 17">
    <name type="scientific">Ilex paraguariensis</name>
    <name type="common">yerba mate</name>
    <dbReference type="NCBI Taxonomy" id="185542"/>
    <lineage>
        <taxon>Eukaryota</taxon>
        <taxon>Viridiplantae</taxon>
        <taxon>Streptophyta</taxon>
        <taxon>Embryophyta</taxon>
        <taxon>Tracheophyta</taxon>
        <taxon>Spermatophyta</taxon>
        <taxon>Magnoliopsida</taxon>
        <taxon>eudicotyledons</taxon>
        <taxon>Gunneridae</taxon>
        <taxon>Pentapetalae</taxon>
        <taxon>asterids</taxon>
        <taxon>campanulids</taxon>
        <taxon>Aquifoliales</taxon>
        <taxon>Aquifoliaceae</taxon>
        <taxon>Ilex</taxon>
    </lineage>
</organism>
<evidence type="ECO:0000256" key="6">
    <source>
        <dbReference type="ARBA" id="ARBA00022723"/>
    </source>
</evidence>
<accession>A0ABC8QX58</accession>
<protein>
    <recommendedName>
        <fullName evidence="15">Peptidase M28 domain-containing protein</fullName>
    </recommendedName>
</protein>
<keyword evidence="5 14" id="KW-0812">Transmembrane</keyword>
<evidence type="ECO:0000256" key="9">
    <source>
        <dbReference type="ARBA" id="ARBA00022833"/>
    </source>
</evidence>